<dbReference type="KEGG" id="buu:WS70_07110"/>
<dbReference type="InterPro" id="IPR017580">
    <property type="entry name" value="OHCU_decarboxylase-1"/>
</dbReference>
<comment type="catalytic activity">
    <reaction evidence="1">
        <text>5-hydroxy-2-oxo-4-ureido-2,5-dihydro-1H-imidazole-5-carboxylate + H(+) = (S)-allantoin + CO2</text>
        <dbReference type="Rhea" id="RHEA:26301"/>
        <dbReference type="ChEBI" id="CHEBI:15378"/>
        <dbReference type="ChEBI" id="CHEBI:15678"/>
        <dbReference type="ChEBI" id="CHEBI:16526"/>
        <dbReference type="ChEBI" id="CHEBI:58639"/>
        <dbReference type="EC" id="4.1.1.97"/>
    </reaction>
</comment>
<keyword evidence="6" id="KW-0456">Lyase</keyword>
<dbReference type="GO" id="GO:0006144">
    <property type="term" value="P:purine nucleobase metabolic process"/>
    <property type="evidence" value="ECO:0007669"/>
    <property type="project" value="UniProtKB-KW"/>
</dbReference>
<dbReference type="NCBIfam" id="TIGR03164">
    <property type="entry name" value="UHCUDC"/>
    <property type="match status" value="1"/>
</dbReference>
<dbReference type="GO" id="GO:0000255">
    <property type="term" value="P:allantoin metabolic process"/>
    <property type="evidence" value="ECO:0007669"/>
    <property type="project" value="InterPro"/>
</dbReference>
<dbReference type="GO" id="GO:0051997">
    <property type="term" value="F:2-oxo-4-hydroxy-4-carboxy-5-ureidoimidazoline decarboxylase activity"/>
    <property type="evidence" value="ECO:0007669"/>
    <property type="project" value="UniProtKB-EC"/>
</dbReference>
<evidence type="ECO:0000313" key="8">
    <source>
        <dbReference type="EMBL" id="AOJ03499.1"/>
    </source>
</evidence>
<keyword evidence="9" id="KW-1185">Reference proteome</keyword>
<dbReference type="Gene3D" id="1.10.3330.10">
    <property type="entry name" value="Oxo-4-hydroxy-4-carboxy-5-ureidoimidazoline decarboxylase"/>
    <property type="match status" value="1"/>
</dbReference>
<keyword evidence="4" id="KW-0659">Purine metabolism</keyword>
<evidence type="ECO:0000256" key="4">
    <source>
        <dbReference type="ARBA" id="ARBA00022631"/>
    </source>
</evidence>
<dbReference type="PANTHER" id="PTHR43466:SF1">
    <property type="entry name" value="2-OXO-4-HYDROXY-4-CARBOXY-5-UREIDOIMIDAZOLINE DECARBOXYLASE-RELATED"/>
    <property type="match status" value="1"/>
</dbReference>
<gene>
    <name evidence="8" type="ORF">WS70_07110</name>
</gene>
<evidence type="ECO:0000256" key="6">
    <source>
        <dbReference type="ARBA" id="ARBA00023239"/>
    </source>
</evidence>
<dbReference type="EC" id="4.1.1.97" evidence="3"/>
<dbReference type="PANTHER" id="PTHR43466">
    <property type="entry name" value="2-OXO-4-HYDROXY-4-CARBOXY-5-UREIDOIMIDAZOLINE DECARBOXYLASE-RELATED"/>
    <property type="match status" value="1"/>
</dbReference>
<evidence type="ECO:0000259" key="7">
    <source>
        <dbReference type="Pfam" id="PF09349"/>
    </source>
</evidence>
<proteinExistence type="predicted"/>
<reference evidence="8 9" key="1">
    <citation type="submission" date="2015-12" db="EMBL/GenBank/DDBJ databases">
        <title>Diversity of Burkholderia near neighbor genomes.</title>
        <authorList>
            <person name="Sahl J."/>
            <person name="Wagner D."/>
            <person name="Keim P."/>
        </authorList>
    </citation>
    <scope>NUCLEOTIDE SEQUENCE [LARGE SCALE GENOMIC DNA]</scope>
    <source>
        <strain evidence="8 9">BDU6</strain>
    </source>
</reference>
<evidence type="ECO:0000256" key="3">
    <source>
        <dbReference type="ARBA" id="ARBA00012257"/>
    </source>
</evidence>
<keyword evidence="5" id="KW-0210">Decarboxylase</keyword>
<organism evidence="8 9">
    <name type="scientific">Burkholderia mayonis</name>
    <dbReference type="NCBI Taxonomy" id="1385591"/>
    <lineage>
        <taxon>Bacteria</taxon>
        <taxon>Pseudomonadati</taxon>
        <taxon>Pseudomonadota</taxon>
        <taxon>Betaproteobacteria</taxon>
        <taxon>Burkholderiales</taxon>
        <taxon>Burkholderiaceae</taxon>
        <taxon>Burkholderia</taxon>
        <taxon>pseudomallei group</taxon>
    </lineage>
</organism>
<evidence type="ECO:0000256" key="5">
    <source>
        <dbReference type="ARBA" id="ARBA00022793"/>
    </source>
</evidence>
<evidence type="ECO:0000313" key="9">
    <source>
        <dbReference type="Proteomes" id="UP000062519"/>
    </source>
</evidence>
<protein>
    <recommendedName>
        <fullName evidence="3">2-oxo-4-hydroxy-4-carboxy-5-ureidoimidazoline decarboxylase</fullName>
        <ecNumber evidence="3">4.1.1.97</ecNumber>
    </recommendedName>
</protein>
<evidence type="ECO:0000256" key="1">
    <source>
        <dbReference type="ARBA" id="ARBA00001163"/>
    </source>
</evidence>
<dbReference type="Proteomes" id="UP000062519">
    <property type="component" value="Chromosome 1"/>
</dbReference>
<dbReference type="InterPro" id="IPR018020">
    <property type="entry name" value="OHCU_decarboxylase"/>
</dbReference>
<dbReference type="SUPFAM" id="SSF158694">
    <property type="entry name" value="UraD-Like"/>
    <property type="match status" value="1"/>
</dbReference>
<dbReference type="GO" id="GO:0019628">
    <property type="term" value="P:urate catabolic process"/>
    <property type="evidence" value="ECO:0007669"/>
    <property type="project" value="UniProtKB-UniPathway"/>
</dbReference>
<comment type="pathway">
    <text evidence="2">Purine metabolism; urate degradation; (S)-allantoin from urate: step 3/3.</text>
</comment>
<dbReference type="InterPro" id="IPR036778">
    <property type="entry name" value="OHCU_decarboxylase_sf"/>
</dbReference>
<dbReference type="UniPathway" id="UPA00394">
    <property type="reaction ID" value="UER00652"/>
</dbReference>
<name>A0A1B4FII6_9BURK</name>
<dbReference type="EMBL" id="CP013386">
    <property type="protein sequence ID" value="AOJ03499.1"/>
    <property type="molecule type" value="Genomic_DNA"/>
</dbReference>
<accession>A0A1B4FII6</accession>
<feature type="domain" description="Oxo-4-hydroxy-4-carboxy-5-ureidoimidazoline decarboxylase" evidence="7">
    <location>
        <begin position="12"/>
        <end position="168"/>
    </location>
</feature>
<dbReference type="Pfam" id="PF09349">
    <property type="entry name" value="OHCU_decarbox"/>
    <property type="match status" value="1"/>
</dbReference>
<evidence type="ECO:0000256" key="2">
    <source>
        <dbReference type="ARBA" id="ARBA00004754"/>
    </source>
</evidence>
<dbReference type="AlphaFoldDB" id="A0A1B4FII6"/>
<sequence length="173" mass="19559">MKAMRYTLDQLNAMLTDAFVAALSGIFEHSPWVAEAAAQARPFDSIDTLHRTMRRAVETAGDARQLALVNAHPELAGKAAVHGELTAESTREQSGAGLDRCTQEEFDKLQRLNRAYREKFGFPFVLAVRGYDRHGIIANFEARIDHSRDEELRANLEQIYRIARFRLDDLIDA</sequence>